<evidence type="ECO:0008006" key="3">
    <source>
        <dbReference type="Google" id="ProtNLM"/>
    </source>
</evidence>
<dbReference type="RefSeq" id="WP_111341956.1">
    <property type="nucleotide sequence ID" value="NZ_QLII01000001.1"/>
</dbReference>
<evidence type="ECO:0000313" key="1">
    <source>
        <dbReference type="EMBL" id="RAI74563.1"/>
    </source>
</evidence>
<gene>
    <name evidence="1" type="ORF">HMF3257_10305</name>
</gene>
<reference evidence="1 2" key="1">
    <citation type="submission" date="2018-06" db="EMBL/GenBank/DDBJ databases">
        <title>Spirosoma sp. HMF3257 Genome sequencing and assembly.</title>
        <authorList>
            <person name="Kang H."/>
            <person name="Cha I."/>
            <person name="Kim H."/>
            <person name="Kang J."/>
            <person name="Joh K."/>
        </authorList>
    </citation>
    <scope>NUCLEOTIDE SEQUENCE [LARGE SCALE GENOMIC DNA]</scope>
    <source>
        <strain evidence="1 2">HMF3257</strain>
    </source>
</reference>
<sequence>MDNNADHDAGSSTSRREFLAQASVGVVALMTGVNTLSSCTSSRSISHIKGGIVGANHQTGHKLRVMADLHTLPLPSD</sequence>
<evidence type="ECO:0000313" key="2">
    <source>
        <dbReference type="Proteomes" id="UP000249016"/>
    </source>
</evidence>
<dbReference type="NCBIfam" id="TIGR01409">
    <property type="entry name" value="TAT_signal_seq"/>
    <property type="match status" value="1"/>
</dbReference>
<accession>A0A327NI96</accession>
<keyword evidence="2" id="KW-1185">Reference proteome</keyword>
<proteinExistence type="predicted"/>
<organism evidence="1 2">
    <name type="scientific">Spirosoma telluris</name>
    <dbReference type="NCBI Taxonomy" id="2183553"/>
    <lineage>
        <taxon>Bacteria</taxon>
        <taxon>Pseudomonadati</taxon>
        <taxon>Bacteroidota</taxon>
        <taxon>Cytophagia</taxon>
        <taxon>Cytophagales</taxon>
        <taxon>Cytophagaceae</taxon>
        <taxon>Spirosoma</taxon>
    </lineage>
</organism>
<comment type="caution">
    <text evidence="1">The sequence shown here is derived from an EMBL/GenBank/DDBJ whole genome shotgun (WGS) entry which is preliminary data.</text>
</comment>
<protein>
    <recommendedName>
        <fullName evidence="3">Twin-arginine translocation signal domain-containing protein</fullName>
    </recommendedName>
</protein>
<dbReference type="AlphaFoldDB" id="A0A327NI96"/>
<dbReference type="Proteomes" id="UP000249016">
    <property type="component" value="Unassembled WGS sequence"/>
</dbReference>
<dbReference type="InterPro" id="IPR019546">
    <property type="entry name" value="TAT_signal_bac_arc"/>
</dbReference>
<dbReference type="EMBL" id="QLII01000001">
    <property type="protein sequence ID" value="RAI74563.1"/>
    <property type="molecule type" value="Genomic_DNA"/>
</dbReference>
<name>A0A327NI96_9BACT</name>